<dbReference type="RefSeq" id="WP_251831951.1">
    <property type="nucleotide sequence ID" value="NZ_VEVS01000122.1"/>
</dbReference>
<sequence length="180" mass="19059">EVILYDALATTLPISLLGPFILSLGSGEKVSLVANIKKILSFPPFLALLLGFLCKLISLPEFIFSPIRLFGGAATPVALFAIGLGLGFMAIKTAYKPTILVILAKMVLAPLIFVLLLKLFGFEMKASIIVAIIESATPTMTLAGAMVMKAKLDSNLAVSTVAFGVLFAFISMPILVWALA</sequence>
<evidence type="ECO:0000256" key="7">
    <source>
        <dbReference type="ARBA" id="ARBA00023136"/>
    </source>
</evidence>
<evidence type="ECO:0000256" key="5">
    <source>
        <dbReference type="ARBA" id="ARBA00022692"/>
    </source>
</evidence>
<gene>
    <name evidence="9" type="ORF">FH034_10445</name>
</gene>
<dbReference type="EMBL" id="VEVS01000122">
    <property type="protein sequence ID" value="TNO40344.1"/>
    <property type="molecule type" value="Genomic_DNA"/>
</dbReference>
<dbReference type="InterPro" id="IPR038770">
    <property type="entry name" value="Na+/solute_symporter_sf"/>
</dbReference>
<feature type="transmembrane region" description="Helical" evidence="8">
    <location>
        <begin position="6"/>
        <end position="27"/>
    </location>
</feature>
<dbReference type="Pfam" id="PF03547">
    <property type="entry name" value="Mem_trans"/>
    <property type="match status" value="1"/>
</dbReference>
<protein>
    <submittedName>
        <fullName evidence="9">AEC family transporter</fullName>
    </submittedName>
</protein>
<reference evidence="9 10" key="1">
    <citation type="submission" date="2019-06" db="EMBL/GenBank/DDBJ databases">
        <title>Epidemiology of MDR Campylobacter spp.</title>
        <authorList>
            <person name="Addetia A."/>
            <person name="Greninger A."/>
            <person name="Fang F."/>
        </authorList>
    </citation>
    <scope>NUCLEOTIDE SEQUENCE [LARGE SCALE GENOMIC DNA]</scope>
    <source>
        <strain evidence="9 10">HMC314</strain>
    </source>
</reference>
<feature type="transmembrane region" description="Helical" evidence="8">
    <location>
        <begin position="126"/>
        <end position="148"/>
    </location>
</feature>
<dbReference type="AlphaFoldDB" id="A0A5C4YCD7"/>
<feature type="transmembrane region" description="Helical" evidence="8">
    <location>
        <begin position="98"/>
        <end position="120"/>
    </location>
</feature>
<name>A0A5C4YCD7_CAMJU</name>
<keyword evidence="7 8" id="KW-0472">Membrane</keyword>
<evidence type="ECO:0000256" key="1">
    <source>
        <dbReference type="ARBA" id="ARBA00004651"/>
    </source>
</evidence>
<organism evidence="9 10">
    <name type="scientific">Campylobacter jejuni</name>
    <dbReference type="NCBI Taxonomy" id="197"/>
    <lineage>
        <taxon>Bacteria</taxon>
        <taxon>Pseudomonadati</taxon>
        <taxon>Campylobacterota</taxon>
        <taxon>Epsilonproteobacteria</taxon>
        <taxon>Campylobacterales</taxon>
        <taxon>Campylobacteraceae</taxon>
        <taxon>Campylobacter</taxon>
    </lineage>
</organism>
<evidence type="ECO:0000256" key="2">
    <source>
        <dbReference type="ARBA" id="ARBA00010145"/>
    </source>
</evidence>
<evidence type="ECO:0000256" key="6">
    <source>
        <dbReference type="ARBA" id="ARBA00022989"/>
    </source>
</evidence>
<keyword evidence="4" id="KW-1003">Cell membrane</keyword>
<dbReference type="GO" id="GO:0005886">
    <property type="term" value="C:plasma membrane"/>
    <property type="evidence" value="ECO:0007669"/>
    <property type="project" value="UniProtKB-SubCell"/>
</dbReference>
<dbReference type="PANTHER" id="PTHR36838:SF1">
    <property type="entry name" value="SLR1864 PROTEIN"/>
    <property type="match status" value="1"/>
</dbReference>
<evidence type="ECO:0000313" key="10">
    <source>
        <dbReference type="Proteomes" id="UP000312397"/>
    </source>
</evidence>
<dbReference type="InterPro" id="IPR004776">
    <property type="entry name" value="Mem_transp_PIN-like"/>
</dbReference>
<feature type="transmembrane region" description="Helical" evidence="8">
    <location>
        <begin position="39"/>
        <end position="58"/>
    </location>
</feature>
<feature type="transmembrane region" description="Helical" evidence="8">
    <location>
        <begin position="155"/>
        <end position="179"/>
    </location>
</feature>
<proteinExistence type="inferred from homology"/>
<feature type="non-terminal residue" evidence="9">
    <location>
        <position position="1"/>
    </location>
</feature>
<evidence type="ECO:0000313" key="9">
    <source>
        <dbReference type="EMBL" id="TNO40344.1"/>
    </source>
</evidence>
<feature type="transmembrane region" description="Helical" evidence="8">
    <location>
        <begin position="70"/>
        <end position="91"/>
    </location>
</feature>
<comment type="similarity">
    <text evidence="2">Belongs to the auxin efflux carrier (TC 2.A.69) family.</text>
</comment>
<comment type="subcellular location">
    <subcellularLocation>
        <location evidence="1">Cell membrane</location>
        <topology evidence="1">Multi-pass membrane protein</topology>
    </subcellularLocation>
</comment>
<accession>A0A5C4YCD7</accession>
<evidence type="ECO:0000256" key="3">
    <source>
        <dbReference type="ARBA" id="ARBA00022448"/>
    </source>
</evidence>
<keyword evidence="6 8" id="KW-1133">Transmembrane helix</keyword>
<dbReference type="GO" id="GO:0055085">
    <property type="term" value="P:transmembrane transport"/>
    <property type="evidence" value="ECO:0007669"/>
    <property type="project" value="InterPro"/>
</dbReference>
<evidence type="ECO:0000256" key="8">
    <source>
        <dbReference type="SAM" id="Phobius"/>
    </source>
</evidence>
<comment type="caution">
    <text evidence="9">The sequence shown here is derived from an EMBL/GenBank/DDBJ whole genome shotgun (WGS) entry which is preliminary data.</text>
</comment>
<dbReference type="PANTHER" id="PTHR36838">
    <property type="entry name" value="AUXIN EFFLUX CARRIER FAMILY PROTEIN"/>
    <property type="match status" value="1"/>
</dbReference>
<dbReference type="Gene3D" id="1.20.1530.20">
    <property type="match status" value="1"/>
</dbReference>
<keyword evidence="5 8" id="KW-0812">Transmembrane</keyword>
<dbReference type="Proteomes" id="UP000312397">
    <property type="component" value="Unassembled WGS sequence"/>
</dbReference>
<keyword evidence="3" id="KW-0813">Transport</keyword>
<evidence type="ECO:0000256" key="4">
    <source>
        <dbReference type="ARBA" id="ARBA00022475"/>
    </source>
</evidence>